<feature type="domain" description="Amidohydrolase 3" evidence="1">
    <location>
        <begin position="106"/>
        <end position="579"/>
    </location>
</feature>
<evidence type="ECO:0000259" key="1">
    <source>
        <dbReference type="Pfam" id="PF07969"/>
    </source>
</evidence>
<name>A0A381P2N9_9ZZZZ</name>
<dbReference type="SUPFAM" id="SSF51556">
    <property type="entry name" value="Metallo-dependent hydrolases"/>
    <property type="match status" value="1"/>
</dbReference>
<dbReference type="InterPro" id="IPR033932">
    <property type="entry name" value="YtcJ-like"/>
</dbReference>
<dbReference type="SUPFAM" id="SSF51338">
    <property type="entry name" value="Composite domain of metallo-dependent hydrolases"/>
    <property type="match status" value="1"/>
</dbReference>
<dbReference type="AlphaFoldDB" id="A0A381P2N9"/>
<dbReference type="Gene3D" id="3.20.20.140">
    <property type="entry name" value="Metal-dependent hydrolases"/>
    <property type="match status" value="1"/>
</dbReference>
<organism evidence="2">
    <name type="scientific">marine metagenome</name>
    <dbReference type="NCBI Taxonomy" id="408172"/>
    <lineage>
        <taxon>unclassified sequences</taxon>
        <taxon>metagenomes</taxon>
        <taxon>ecological metagenomes</taxon>
    </lineage>
</organism>
<sequence>MTKFTRSEFIGMSAAFAASLSTGCGTRGGGGTLTQAVGGSVADELNLAGTSHATGGPEPDLVVLNARIYTVEPAQPTAEAFAVKHGRFSAIGSTDDVRNLVGPGTEVIDAEGMTVTPGFIDAHSHPAGAGLNELTSVNVNFRTIAEIQQAMAARAADTPPGTWVNGFMYDDTKLEDGRPVNRYDLDVAVPNGPASIRHRGGHTGVYNSWALEAAGIDSETPDPQGGHIVKDENGLPTGLMQERTGGLFSGVGESRPPATDEMRRDGVAIITQQMSAAGLTSFHDAGVGSVTAYDDAYREGMLHCRVYMLLRGAYSRMRNAGVRTGFGDEWLRVGAVKMGADGSASERTMRMSTPFIGRPDDYGILTMDQDEIHERVEEAHRAGFQIGIHANGDVTIDMVLNAYERMQREFPRADSRHRIEHCSLVNDNLLARIKAVGAIPTPFYTYVHYHGNKWVEYGEEKMKMMFAHRSFLDYDIPVAGASDFVPGPYEPMMAIQSLVTRKDFAGRVWGENQRVTVGEAMKICTINGAHASFEENIKGSIKAGKLADFVVLAKDPHDVTPDTIKEIPVLRTVVGGRTMHLA</sequence>
<dbReference type="Gene3D" id="2.30.40.10">
    <property type="entry name" value="Urease, subunit C, domain 1"/>
    <property type="match status" value="1"/>
</dbReference>
<dbReference type="InterPro" id="IPR011059">
    <property type="entry name" value="Metal-dep_hydrolase_composite"/>
</dbReference>
<proteinExistence type="predicted"/>
<dbReference type="Pfam" id="PF07969">
    <property type="entry name" value="Amidohydro_3"/>
    <property type="match status" value="1"/>
</dbReference>
<dbReference type="InterPro" id="IPR032466">
    <property type="entry name" value="Metal_Hydrolase"/>
</dbReference>
<accession>A0A381P2N9</accession>
<gene>
    <name evidence="2" type="ORF">METZ01_LOCUS13352</name>
</gene>
<dbReference type="CDD" id="cd01300">
    <property type="entry name" value="YtcJ_like"/>
    <property type="match status" value="1"/>
</dbReference>
<dbReference type="GO" id="GO:0016810">
    <property type="term" value="F:hydrolase activity, acting on carbon-nitrogen (but not peptide) bonds"/>
    <property type="evidence" value="ECO:0007669"/>
    <property type="project" value="InterPro"/>
</dbReference>
<dbReference type="InterPro" id="IPR013108">
    <property type="entry name" value="Amidohydro_3"/>
</dbReference>
<dbReference type="PANTHER" id="PTHR22642">
    <property type="entry name" value="IMIDAZOLONEPROPIONASE"/>
    <property type="match status" value="1"/>
</dbReference>
<reference evidence="2" key="1">
    <citation type="submission" date="2018-05" db="EMBL/GenBank/DDBJ databases">
        <authorList>
            <person name="Lanie J.A."/>
            <person name="Ng W.-L."/>
            <person name="Kazmierczak K.M."/>
            <person name="Andrzejewski T.M."/>
            <person name="Davidsen T.M."/>
            <person name="Wayne K.J."/>
            <person name="Tettelin H."/>
            <person name="Glass J.I."/>
            <person name="Rusch D."/>
            <person name="Podicherti R."/>
            <person name="Tsui H.-C.T."/>
            <person name="Winkler M.E."/>
        </authorList>
    </citation>
    <scope>NUCLEOTIDE SEQUENCE</scope>
</reference>
<dbReference type="PROSITE" id="PS51257">
    <property type="entry name" value="PROKAR_LIPOPROTEIN"/>
    <property type="match status" value="1"/>
</dbReference>
<evidence type="ECO:0000313" key="2">
    <source>
        <dbReference type="EMBL" id="SUZ60498.1"/>
    </source>
</evidence>
<dbReference type="PANTHER" id="PTHR22642:SF2">
    <property type="entry name" value="PROTEIN LONG AFTER FAR-RED 3"/>
    <property type="match status" value="1"/>
</dbReference>
<protein>
    <recommendedName>
        <fullName evidence="1">Amidohydrolase 3 domain-containing protein</fullName>
    </recommendedName>
</protein>
<dbReference type="EMBL" id="UINC01000747">
    <property type="protein sequence ID" value="SUZ60498.1"/>
    <property type="molecule type" value="Genomic_DNA"/>
</dbReference>
<dbReference type="Gene3D" id="3.10.310.70">
    <property type="match status" value="1"/>
</dbReference>